<sequence length="152" mass="16079">MRFSVPFFGLVASLLSTALAYEQWSAYKIPVDESPAENSPDSEWNAEEWTAKLYATNDCSGDPIGDGVTAPTRGPSSIGKVIDVVDGVASVWLPEPPDGESWRTYRGRAVHYACEGTQLGARHAGGCQPVRSAGGGGPDVGCIMPSRGIHAR</sequence>
<name>A0AAI8YFB8_9PEZI</name>
<accession>A0AAI8YFB8</accession>
<comment type="caution">
    <text evidence="2">The sequence shown here is derived from an EMBL/GenBank/DDBJ whole genome shotgun (WGS) entry which is preliminary data.</text>
</comment>
<organism evidence="2 3">
    <name type="scientific">Anthostomella pinea</name>
    <dbReference type="NCBI Taxonomy" id="933095"/>
    <lineage>
        <taxon>Eukaryota</taxon>
        <taxon>Fungi</taxon>
        <taxon>Dikarya</taxon>
        <taxon>Ascomycota</taxon>
        <taxon>Pezizomycotina</taxon>
        <taxon>Sordariomycetes</taxon>
        <taxon>Xylariomycetidae</taxon>
        <taxon>Xylariales</taxon>
        <taxon>Xylariaceae</taxon>
        <taxon>Anthostomella</taxon>
    </lineage>
</organism>
<dbReference type="AlphaFoldDB" id="A0AAI8YFB8"/>
<keyword evidence="3" id="KW-1185">Reference proteome</keyword>
<evidence type="ECO:0000313" key="2">
    <source>
        <dbReference type="EMBL" id="CAJ2502757.1"/>
    </source>
</evidence>
<proteinExistence type="predicted"/>
<gene>
    <name evidence="2" type="ORF">KHLLAP_LOCUS3225</name>
</gene>
<keyword evidence="1" id="KW-0732">Signal</keyword>
<reference evidence="2" key="1">
    <citation type="submission" date="2023-10" db="EMBL/GenBank/DDBJ databases">
        <authorList>
            <person name="Hackl T."/>
        </authorList>
    </citation>
    <scope>NUCLEOTIDE SEQUENCE</scope>
</reference>
<dbReference type="EMBL" id="CAUWAG010000004">
    <property type="protein sequence ID" value="CAJ2502757.1"/>
    <property type="molecule type" value="Genomic_DNA"/>
</dbReference>
<evidence type="ECO:0000313" key="3">
    <source>
        <dbReference type="Proteomes" id="UP001295740"/>
    </source>
</evidence>
<dbReference type="Proteomes" id="UP001295740">
    <property type="component" value="Unassembled WGS sequence"/>
</dbReference>
<protein>
    <submittedName>
        <fullName evidence="2">Uu.00g101510.m01.CDS01</fullName>
    </submittedName>
</protein>
<evidence type="ECO:0000256" key="1">
    <source>
        <dbReference type="SAM" id="SignalP"/>
    </source>
</evidence>
<feature type="signal peptide" evidence="1">
    <location>
        <begin position="1"/>
        <end position="20"/>
    </location>
</feature>
<feature type="chain" id="PRO_5042513138" evidence="1">
    <location>
        <begin position="21"/>
        <end position="152"/>
    </location>
</feature>